<organismHost>
    <name type="scientific">Saccharolobus solfataricus</name>
    <name type="common">Sulfolobus solfataricus</name>
    <dbReference type="NCBI Taxonomy" id="2287"/>
</organismHost>
<dbReference type="Proteomes" id="UP000503449">
    <property type="component" value="Segment"/>
</dbReference>
<keyword evidence="2" id="KW-1185">Reference proteome</keyword>
<organism evidence="1 2">
    <name type="scientific">Saccharolobus solfataricus rod-shaped virus 1</name>
    <name type="common">SSRV1</name>
    <dbReference type="NCBI Taxonomy" id="2730619"/>
    <lineage>
        <taxon>Viruses</taxon>
        <taxon>Adnaviria</taxon>
        <taxon>Zilligvirae</taxon>
        <taxon>Taleaviricota</taxon>
        <taxon>Tokiviricetes</taxon>
        <taxon>Ligamenvirales</taxon>
        <taxon>Rudiviridae</taxon>
        <taxon>Hoswirudivirus</taxon>
        <taxon>Hoswirudivirus saccharolobi</taxon>
        <taxon>Hoswirudivirus SSRV1</taxon>
    </lineage>
</organism>
<proteinExistence type="predicted"/>
<dbReference type="EMBL" id="MN876841">
    <property type="protein sequence ID" value="QJF12308.1"/>
    <property type="molecule type" value="Genomic_DNA"/>
</dbReference>
<sequence length="47" mass="5268">MNCLELLKQKGYGLEGYSPDTIVALEEASLPEDECEALLWYLEAVYG</sequence>
<evidence type="ECO:0000313" key="1">
    <source>
        <dbReference type="EMBL" id="QJF12308.1"/>
    </source>
</evidence>
<protein>
    <submittedName>
        <fullName evidence="1">Uncharacterized protein</fullName>
    </submittedName>
</protein>
<name>A0A6M3VWL0_SSRV1</name>
<gene>
    <name evidence="1" type="ORF">SSRV1_gp32</name>
</gene>
<accession>A0A6M3VWL0</accession>
<evidence type="ECO:0000313" key="2">
    <source>
        <dbReference type="Proteomes" id="UP000503449"/>
    </source>
</evidence>
<reference evidence="1 2" key="1">
    <citation type="journal article" date="2020" name="ISME J.">
        <title>New virus isolates from Italian hydrothermal environments underscore the biogeographic pattern in archaeal virus communities.</title>
        <authorList>
            <person name="Baquero D.P."/>
            <person name="Contursi P."/>
            <person name="Piochi M."/>
            <person name="Bartolucci S."/>
            <person name="Liu Y."/>
            <person name="Cvirkaite-Krupovic V."/>
            <person name="Prangishvili D."/>
            <person name="Krupovic M."/>
        </authorList>
    </citation>
    <scope>NUCLEOTIDE SEQUENCE [LARGE SCALE GENOMIC DNA]</scope>
    <source>
        <strain evidence="1">149</strain>
    </source>
</reference>